<feature type="signal peptide" evidence="1">
    <location>
        <begin position="1"/>
        <end position="15"/>
    </location>
</feature>
<organism evidence="2 3">
    <name type="scientific">Parasphingorhabdus marina DSM 22363</name>
    <dbReference type="NCBI Taxonomy" id="1123272"/>
    <lineage>
        <taxon>Bacteria</taxon>
        <taxon>Pseudomonadati</taxon>
        <taxon>Pseudomonadota</taxon>
        <taxon>Alphaproteobacteria</taxon>
        <taxon>Sphingomonadales</taxon>
        <taxon>Sphingomonadaceae</taxon>
        <taxon>Parasphingorhabdus</taxon>
    </lineage>
</organism>
<proteinExistence type="predicted"/>
<dbReference type="OrthoDB" id="9763405at2"/>
<dbReference type="PANTHER" id="PTHR33361">
    <property type="entry name" value="GLR0591 PROTEIN"/>
    <property type="match status" value="1"/>
</dbReference>
<name>A0A1N6CRF0_9SPHN</name>
<dbReference type="Pfam" id="PF05960">
    <property type="entry name" value="DUF885"/>
    <property type="match status" value="1"/>
</dbReference>
<evidence type="ECO:0000256" key="1">
    <source>
        <dbReference type="SAM" id="SignalP"/>
    </source>
</evidence>
<dbReference type="PANTHER" id="PTHR33361:SF16">
    <property type="entry name" value="DUF885 DOMAIN-CONTAINING PROTEIN"/>
    <property type="match status" value="1"/>
</dbReference>
<accession>A0A1N6CRF0</accession>
<reference evidence="3" key="1">
    <citation type="submission" date="2016-11" db="EMBL/GenBank/DDBJ databases">
        <authorList>
            <person name="Varghese N."/>
            <person name="Submissions S."/>
        </authorList>
    </citation>
    <scope>NUCLEOTIDE SEQUENCE [LARGE SCALE GENOMIC DNA]</scope>
    <source>
        <strain evidence="3">DSM 22363</strain>
    </source>
</reference>
<sequence length="620" mass="69011">MTRIFAILLATTALAACSATTGNTGAAASASETSAPAPEQSETDRLNAWFDAKFEEQLAFSPITQTFLGRRTAYDQIDDFSIAAADRQLKWMQDATAEMERSFDYDKLSPDAKISWDMWKFRLAEAESGVPFRNNAYVLHQFNGQQSFFPTFLINQHRVESETDMLAFIARLKGSARALDQLLARSQANAAAGTRPPRFAYEGVIEQSQKITTGAPFDNGGASALWQATENKLAALVKDGKIGTARADALKDQARVALTDSLQPAYRRIISWFEADLPNTRAESFGVSELPNGTAFYTYRLANQTTTDLTADQIHNIGLSEVARIRSEMEAIRESVNFEGDLQAFFTFLREDDQFYFSNDDKGAQDYIDAAEKHLAFIKTRLSDFFGTLPKADLVVKRVEPFREQDGAAQHYRSGTPDGSRPGTYYAHLSDMRAMPIHSLEVIAYHEGNPGHHMQSSIAQELEGVPQFRAQGAYIPAFGEGWALYSELLAKEMGAYENPYSDFGRLTTEIWRAIRLVVDTGLHTKGWSEEKAVAYFLANSPIPETAVRSEVRRYLVMPAQATSYKIGMIKIQDLRAKAEKELGEDFDIRGFHDTVLGGGSVPLSILEKQVDQWIAEMKSS</sequence>
<evidence type="ECO:0000313" key="2">
    <source>
        <dbReference type="EMBL" id="SIN61143.1"/>
    </source>
</evidence>
<feature type="chain" id="PRO_5012952414" evidence="1">
    <location>
        <begin position="16"/>
        <end position="620"/>
    </location>
</feature>
<dbReference type="RefSeq" id="WP_074203838.1">
    <property type="nucleotide sequence ID" value="NZ_FSQW01000001.1"/>
</dbReference>
<dbReference type="STRING" id="1123272.SAMN02745824_0820"/>
<evidence type="ECO:0000313" key="3">
    <source>
        <dbReference type="Proteomes" id="UP000185192"/>
    </source>
</evidence>
<dbReference type="InterPro" id="IPR010281">
    <property type="entry name" value="DUF885"/>
</dbReference>
<dbReference type="EMBL" id="FSQW01000001">
    <property type="protein sequence ID" value="SIN61143.1"/>
    <property type="molecule type" value="Genomic_DNA"/>
</dbReference>
<dbReference type="AlphaFoldDB" id="A0A1N6CRF0"/>
<keyword evidence="3" id="KW-1185">Reference proteome</keyword>
<keyword evidence="1" id="KW-0732">Signal</keyword>
<gene>
    <name evidence="2" type="ORF">SAMN02745824_0820</name>
</gene>
<protein>
    <submittedName>
        <fullName evidence="2">Uncharacterized conserved protein, DUF885 familyt</fullName>
    </submittedName>
</protein>
<dbReference type="Proteomes" id="UP000185192">
    <property type="component" value="Unassembled WGS sequence"/>
</dbReference>
<dbReference type="PROSITE" id="PS51257">
    <property type="entry name" value="PROKAR_LIPOPROTEIN"/>
    <property type="match status" value="1"/>
</dbReference>